<reference evidence="1" key="1">
    <citation type="journal article" date="2015" name="Nature">
        <title>Complex archaea that bridge the gap between prokaryotes and eukaryotes.</title>
        <authorList>
            <person name="Spang A."/>
            <person name="Saw J.H."/>
            <person name="Jorgensen S.L."/>
            <person name="Zaremba-Niedzwiedzka K."/>
            <person name="Martijn J."/>
            <person name="Lind A.E."/>
            <person name="van Eijk R."/>
            <person name="Schleper C."/>
            <person name="Guy L."/>
            <person name="Ettema T.J."/>
        </authorList>
    </citation>
    <scope>NUCLEOTIDE SEQUENCE</scope>
</reference>
<evidence type="ECO:0000313" key="1">
    <source>
        <dbReference type="EMBL" id="KKN77238.1"/>
    </source>
</evidence>
<dbReference type="EMBL" id="LAZR01000282">
    <property type="protein sequence ID" value="KKN77238.1"/>
    <property type="molecule type" value="Genomic_DNA"/>
</dbReference>
<protein>
    <submittedName>
        <fullName evidence="1">Uncharacterized protein</fullName>
    </submittedName>
</protein>
<organism evidence="1">
    <name type="scientific">marine sediment metagenome</name>
    <dbReference type="NCBI Taxonomy" id="412755"/>
    <lineage>
        <taxon>unclassified sequences</taxon>
        <taxon>metagenomes</taxon>
        <taxon>ecological metagenomes</taxon>
    </lineage>
</organism>
<name>A0A0F9WFW9_9ZZZZ</name>
<gene>
    <name evidence="1" type="ORF">LCGC14_0362160</name>
</gene>
<proteinExistence type="predicted"/>
<accession>A0A0F9WFW9</accession>
<comment type="caution">
    <text evidence="1">The sequence shown here is derived from an EMBL/GenBank/DDBJ whole genome shotgun (WGS) entry which is preliminary data.</text>
</comment>
<sequence length="142" mass="16639">MNLEFVRITTLDSFKLIPRHLFEQIGGRSWTVDRLFKLGTQVLTMPPKCFWVLMDENSHVKGLLWIVIDVLSEKVNVIAFSVDPDCSDESDLDMAIEFLRRFIKDFNSIDSDIKLKDKINWITDEPEKFKDHVIPKTRIIEV</sequence>
<dbReference type="AlphaFoldDB" id="A0A0F9WFW9"/>